<dbReference type="InterPro" id="IPR058739">
    <property type="entry name" value="NicX"/>
</dbReference>
<dbReference type="STRING" id="39482.ERS852491_00870"/>
<name>A0A174B3G4_9FIRM</name>
<dbReference type="AlphaFoldDB" id="A0A174B3G4"/>
<keyword evidence="2" id="KW-0378">Hydrolase</keyword>
<dbReference type="InterPro" id="IPR052170">
    <property type="entry name" value="M29_Exopeptidase"/>
</dbReference>
<proteinExistence type="predicted"/>
<keyword evidence="2" id="KW-0482">Metalloprotease</keyword>
<evidence type="ECO:0000313" key="3">
    <source>
        <dbReference type="Proteomes" id="UP000095544"/>
    </source>
</evidence>
<dbReference type="SUPFAM" id="SSF144052">
    <property type="entry name" value="Thermophilic metalloprotease-like"/>
    <property type="match status" value="1"/>
</dbReference>
<dbReference type="OrthoDB" id="9803993at2"/>
<reference evidence="2 3" key="1">
    <citation type="submission" date="2015-09" db="EMBL/GenBank/DDBJ databases">
        <authorList>
            <consortium name="Pathogen Informatics"/>
        </authorList>
    </citation>
    <scope>NUCLEOTIDE SEQUENCE [LARGE SCALE GENOMIC DNA]</scope>
    <source>
        <strain evidence="2 3">2789STDY5834876</strain>
    </source>
</reference>
<dbReference type="GO" id="GO:0008237">
    <property type="term" value="F:metallopeptidase activity"/>
    <property type="evidence" value="ECO:0007669"/>
    <property type="project" value="UniProtKB-KW"/>
</dbReference>
<keyword evidence="2" id="KW-0645">Protease</keyword>
<protein>
    <submittedName>
        <fullName evidence="2">Thermophilic metalloprotease (M29)</fullName>
    </submittedName>
</protein>
<evidence type="ECO:0000313" key="2">
    <source>
        <dbReference type="EMBL" id="CUN94185.1"/>
    </source>
</evidence>
<keyword evidence="1" id="KW-0479">Metal-binding</keyword>
<dbReference type="Proteomes" id="UP000095544">
    <property type="component" value="Unassembled WGS sequence"/>
</dbReference>
<dbReference type="PANTHER" id="PTHR34448">
    <property type="entry name" value="AMINOPEPTIDASE"/>
    <property type="match status" value="1"/>
</dbReference>
<sequence length="316" mass="33285">MSELVKIAEGVLISCLDAKAGEAVLIVTDDSRREIGEALYEASKNLGCEGMMLVMKERELSGEEPPKAVAEAMKGADIVIAPTAKSLTHTNARIQAAAAGTRIATMPGITKEMFSQGAMTADYAKVEKLTDKITAMLTSADTARIEKDGKVLTISLKGRNGVPSPGVYKAPGKCGNLPSGEAYIAPLEDGSDGEMIIDGSMVGIGRLDAPLHMVITAGKLRSVTGEKSENLEVLLKNETNGTLCELGIGTNEAAILNGIILEDEKVYGTVHIAFGTNTSFGGINKAECHMDGIILKPTLYLDDVLVIKEGVFTDTL</sequence>
<dbReference type="Pfam" id="PF26233">
    <property type="entry name" value="NicX"/>
    <property type="match status" value="1"/>
</dbReference>
<dbReference type="EMBL" id="CYZU01000006">
    <property type="protein sequence ID" value="CUN94185.1"/>
    <property type="molecule type" value="Genomic_DNA"/>
</dbReference>
<dbReference type="RefSeq" id="WP_050640667.1">
    <property type="nucleotide sequence ID" value="NZ_CABKUE010000008.1"/>
</dbReference>
<organism evidence="2 3">
    <name type="scientific">Faecalicatena contorta</name>
    <dbReference type="NCBI Taxonomy" id="39482"/>
    <lineage>
        <taxon>Bacteria</taxon>
        <taxon>Bacillati</taxon>
        <taxon>Bacillota</taxon>
        <taxon>Clostridia</taxon>
        <taxon>Lachnospirales</taxon>
        <taxon>Lachnospiraceae</taxon>
        <taxon>Faecalicatena</taxon>
    </lineage>
</organism>
<dbReference type="GO" id="GO:0006508">
    <property type="term" value="P:proteolysis"/>
    <property type="evidence" value="ECO:0007669"/>
    <property type="project" value="UniProtKB-KW"/>
</dbReference>
<evidence type="ECO:0000256" key="1">
    <source>
        <dbReference type="ARBA" id="ARBA00022723"/>
    </source>
</evidence>
<dbReference type="PANTHER" id="PTHR34448:SF1">
    <property type="entry name" value="BLL6088 PROTEIN"/>
    <property type="match status" value="1"/>
</dbReference>
<accession>A0A174B3G4</accession>
<dbReference type="GO" id="GO:0046872">
    <property type="term" value="F:metal ion binding"/>
    <property type="evidence" value="ECO:0007669"/>
    <property type="project" value="UniProtKB-KW"/>
</dbReference>
<gene>
    <name evidence="2" type="ORF">ERS852491_00870</name>
</gene>